<protein>
    <recommendedName>
        <fullName evidence="2">tRNA pseudouridine synthase</fullName>
        <ecNumber evidence="2">5.4.99.12</ecNumber>
    </recommendedName>
</protein>
<evidence type="ECO:0000313" key="4">
    <source>
        <dbReference type="EMBL" id="TKS03608.1"/>
    </source>
</evidence>
<evidence type="ECO:0000256" key="2">
    <source>
        <dbReference type="RuleBase" id="RU003792"/>
    </source>
</evidence>
<comment type="similarity">
    <text evidence="2">Belongs to the tRNA pseudouridine synthase TruA family.</text>
</comment>
<dbReference type="GO" id="GO:0160147">
    <property type="term" value="F:tRNA pseudouridine(38-40) synthase activity"/>
    <property type="evidence" value="ECO:0007669"/>
    <property type="project" value="UniProtKB-EC"/>
</dbReference>
<dbReference type="Pfam" id="PF01416">
    <property type="entry name" value="PseudoU_synth_1"/>
    <property type="match status" value="1"/>
</dbReference>
<dbReference type="GO" id="GO:0005634">
    <property type="term" value="C:nucleus"/>
    <property type="evidence" value="ECO:0007669"/>
    <property type="project" value="TreeGrafter"/>
</dbReference>
<dbReference type="STRING" id="43335.A0A4U5Q0S7"/>
<dbReference type="EMBL" id="RCHU01000504">
    <property type="protein sequence ID" value="TKS03608.1"/>
    <property type="molecule type" value="Genomic_DNA"/>
</dbReference>
<dbReference type="InterPro" id="IPR020097">
    <property type="entry name" value="PsdUridine_synth_TruA_a/b_dom"/>
</dbReference>
<dbReference type="InterPro" id="IPR020094">
    <property type="entry name" value="TruA/RsuA/RluB/E/F_N"/>
</dbReference>
<sequence length="350" mass="39715">MTSDKRQQAVVCLLKIEFRFRYDPFNTDPFSSPFNCPLKWKKPGKLDGLVTAVDDVSIPEAETNPTVEAWHFSDFRSLDWILWFNRVTKDQSPWGGPFSFFDVWLEAERWSAAHFNFVEKTRLLVGDKKEIQYSRCGRTDKGVSAVGQVIALYLRSKLKDVDAQNKHSWETFPEEQDGEIGYVRMLNGVLPKDTRIVGWCPVPSDFGARFKGHQLCAIKIKGSAFLLHQVCCMVAVLLMIGQGLESPEAGTISKQHSACVVYNFERIPQVSSFHFGDFESQTRTPRKPHYLMAPEIPLVLLPVSLKLSSLHVLQVLLSLCIDAGQALHGHSENECRLYQLRAAIFHEPLC</sequence>
<dbReference type="Gene3D" id="3.30.70.580">
    <property type="entry name" value="Pseudouridine synthase I, catalytic domain, N-terminal subdomain"/>
    <property type="match status" value="1"/>
</dbReference>
<accession>A0A4U5Q0S7</accession>
<evidence type="ECO:0000259" key="3">
    <source>
        <dbReference type="Pfam" id="PF01416"/>
    </source>
</evidence>
<comment type="catalytic activity">
    <reaction evidence="2">
        <text>uridine(38/39/40) in tRNA = pseudouridine(38/39/40) in tRNA</text>
        <dbReference type="Rhea" id="RHEA:22376"/>
        <dbReference type="Rhea" id="RHEA-COMP:10085"/>
        <dbReference type="Rhea" id="RHEA-COMP:10087"/>
        <dbReference type="ChEBI" id="CHEBI:65314"/>
        <dbReference type="ChEBI" id="CHEBI:65315"/>
        <dbReference type="EC" id="5.4.99.12"/>
    </reaction>
</comment>
<dbReference type="InterPro" id="IPR001406">
    <property type="entry name" value="PsdUridine_synth_TruA"/>
</dbReference>
<dbReference type="SUPFAM" id="SSF55120">
    <property type="entry name" value="Pseudouridine synthase"/>
    <property type="match status" value="1"/>
</dbReference>
<dbReference type="PANTHER" id="PTHR11142:SF5">
    <property type="entry name" value="TRNA PSEUDOURIDINE(38_39) SYNTHASE"/>
    <property type="match status" value="1"/>
</dbReference>
<keyword evidence="1 2" id="KW-0413">Isomerase</keyword>
<proteinExistence type="inferred from homology"/>
<organism evidence="4">
    <name type="scientific">Populus alba</name>
    <name type="common">White poplar</name>
    <dbReference type="NCBI Taxonomy" id="43335"/>
    <lineage>
        <taxon>Eukaryota</taxon>
        <taxon>Viridiplantae</taxon>
        <taxon>Streptophyta</taxon>
        <taxon>Embryophyta</taxon>
        <taxon>Tracheophyta</taxon>
        <taxon>Spermatophyta</taxon>
        <taxon>Magnoliopsida</taxon>
        <taxon>eudicotyledons</taxon>
        <taxon>Gunneridae</taxon>
        <taxon>Pentapetalae</taxon>
        <taxon>rosids</taxon>
        <taxon>fabids</taxon>
        <taxon>Malpighiales</taxon>
        <taxon>Salicaceae</taxon>
        <taxon>Saliceae</taxon>
        <taxon>Populus</taxon>
    </lineage>
</organism>
<dbReference type="GO" id="GO:1990481">
    <property type="term" value="P:mRNA pseudouridine synthesis"/>
    <property type="evidence" value="ECO:0007669"/>
    <property type="project" value="TreeGrafter"/>
</dbReference>
<dbReference type="GO" id="GO:0005737">
    <property type="term" value="C:cytoplasm"/>
    <property type="evidence" value="ECO:0007669"/>
    <property type="project" value="TreeGrafter"/>
</dbReference>
<comment type="caution">
    <text evidence="4">The sequence shown here is derived from an EMBL/GenBank/DDBJ whole genome shotgun (WGS) entry which is preliminary data.</text>
</comment>
<reference evidence="4" key="1">
    <citation type="submission" date="2018-10" db="EMBL/GenBank/DDBJ databases">
        <title>Population genomic analysis revealed the cold adaptation of white poplar.</title>
        <authorList>
            <person name="Liu Y.-J."/>
        </authorList>
    </citation>
    <scope>NUCLEOTIDE SEQUENCE [LARGE SCALE GENOMIC DNA]</scope>
    <source>
        <strain evidence="4">PAL-ZL1</strain>
    </source>
</reference>
<dbReference type="InterPro" id="IPR020103">
    <property type="entry name" value="PsdUridine_synth_cat_dom_sf"/>
</dbReference>
<name>A0A4U5Q0S7_POPAL</name>
<dbReference type="AlphaFoldDB" id="A0A4U5Q0S7"/>
<keyword evidence="2" id="KW-0819">tRNA processing</keyword>
<dbReference type="PANTHER" id="PTHR11142">
    <property type="entry name" value="PSEUDOURIDYLATE SYNTHASE"/>
    <property type="match status" value="1"/>
</dbReference>
<dbReference type="GO" id="GO:0003723">
    <property type="term" value="F:RNA binding"/>
    <property type="evidence" value="ECO:0007669"/>
    <property type="project" value="InterPro"/>
</dbReference>
<evidence type="ECO:0000256" key="1">
    <source>
        <dbReference type="ARBA" id="ARBA00023235"/>
    </source>
</evidence>
<dbReference type="EC" id="5.4.99.12" evidence="2"/>
<dbReference type="GO" id="GO:0031119">
    <property type="term" value="P:tRNA pseudouridine synthesis"/>
    <property type="evidence" value="ECO:0007669"/>
    <property type="project" value="TreeGrafter"/>
</dbReference>
<gene>
    <name evidence="4" type="ORF">D5086_0000156050</name>
</gene>
<feature type="domain" description="Pseudouridine synthase I TruA alpha/beta" evidence="3">
    <location>
        <begin position="213"/>
        <end position="248"/>
    </location>
</feature>